<protein>
    <submittedName>
        <fullName evidence="2">Uncharacterized protein</fullName>
    </submittedName>
</protein>
<keyword evidence="1" id="KW-0732">Signal</keyword>
<keyword evidence="3" id="KW-1185">Reference proteome</keyword>
<feature type="chain" id="PRO_5012406430" evidence="1">
    <location>
        <begin position="18"/>
        <end position="596"/>
    </location>
</feature>
<dbReference type="EMBL" id="LT960614">
    <property type="protein sequence ID" value="SON56888.1"/>
    <property type="molecule type" value="Genomic_DNA"/>
</dbReference>
<evidence type="ECO:0000256" key="1">
    <source>
        <dbReference type="SAM" id="SignalP"/>
    </source>
</evidence>
<organism evidence="2 3">
    <name type="scientific">Hartmannibacter diazotrophicus</name>
    <dbReference type="NCBI Taxonomy" id="1482074"/>
    <lineage>
        <taxon>Bacteria</taxon>
        <taxon>Pseudomonadati</taxon>
        <taxon>Pseudomonadota</taxon>
        <taxon>Alphaproteobacteria</taxon>
        <taxon>Hyphomicrobiales</taxon>
        <taxon>Pleomorphomonadaceae</taxon>
        <taxon>Hartmannibacter</taxon>
    </lineage>
</organism>
<name>A0A2C9D9S2_9HYPH</name>
<evidence type="ECO:0000313" key="2">
    <source>
        <dbReference type="EMBL" id="SON56888.1"/>
    </source>
</evidence>
<gene>
    <name evidence="2" type="ORF">HDIA_3347</name>
</gene>
<proteinExistence type="predicted"/>
<evidence type="ECO:0000313" key="3">
    <source>
        <dbReference type="Proteomes" id="UP000223606"/>
    </source>
</evidence>
<dbReference type="KEGG" id="hdi:HDIA_3347"/>
<sequence>MLAVLSGVLAAARPAAADNPPPLDVGRPTTVQTEAVADLWSKVKASCIRETTPRLIVDNAGLSRNNPYVSDPLRNLMQAKLDAAFDSLFQSEQTGWRREIPPADLTTLRAYVNGEAFGPNPTVDFYRDSYLFTSANVTATPAGQFLLTLKAQGLGGCAAQSTAFVLPEDQIGDPVESLDSIFARAASEMVRQAKNGKTTVVYLSAEVEGEGEAPARWTESFIDQTRLAVNDARGKMSTKVIGSEQVIKVEPVSAEPSSDGEAWNSNIKVERKRNTYRVLVSILLPGQSQDIVERGLISPDSLPPIPVEQLSDATFTGATGKLLILTEEQRSVVGDFANATDVQDYSFRKQAPGVVEFTAAATDGGPDPVVAVYDADGQILDEIPSRAPITHRFRIGSGIYRLRISNTNRSSAQYQLISREAEESFRPLLPPGAEVKREFRDWQTGEIFQDGRRACFAITPAERWAPSNWRPIQPYIWFLVPEDAGDDPLLIEQKFDAAVYYDPQSPISGAVFGSGGSWGIPLSVMNNQVQSLGRGDAMSIESLEGLTQGNLLAIDGMTRDGQVAHVEYSLRGYQAAINEMLSDCGRREMRQLLIRR</sequence>
<dbReference type="Proteomes" id="UP000223606">
    <property type="component" value="Chromosome 1"/>
</dbReference>
<dbReference type="AlphaFoldDB" id="A0A2C9D9S2"/>
<accession>A0A2C9D9S2</accession>
<dbReference type="Gene3D" id="2.60.120.380">
    <property type="match status" value="1"/>
</dbReference>
<reference evidence="3" key="1">
    <citation type="submission" date="2017-09" db="EMBL/GenBank/DDBJ databases">
        <title>Genome sequence of Nannocystis excedens DSM 71.</title>
        <authorList>
            <person name="Blom J."/>
        </authorList>
    </citation>
    <scope>NUCLEOTIDE SEQUENCE [LARGE SCALE GENOMIC DNA]</scope>
    <source>
        <strain evidence="3">type strain: E19</strain>
    </source>
</reference>
<feature type="signal peptide" evidence="1">
    <location>
        <begin position="1"/>
        <end position="17"/>
    </location>
</feature>